<organism evidence="1 2">
    <name type="scientific">Halomicronema hongdechloris C2206</name>
    <dbReference type="NCBI Taxonomy" id="1641165"/>
    <lineage>
        <taxon>Bacteria</taxon>
        <taxon>Bacillati</taxon>
        <taxon>Cyanobacteriota</taxon>
        <taxon>Cyanophyceae</taxon>
        <taxon>Nodosilineales</taxon>
        <taxon>Nodosilineaceae</taxon>
        <taxon>Halomicronema</taxon>
    </lineage>
</organism>
<accession>A0A1Z3HMD1</accession>
<dbReference type="KEGG" id="hhg:XM38_024000"/>
<reference evidence="1 2" key="1">
    <citation type="journal article" date="2016" name="Biochim. Biophys. Acta">
        <title>Characterization of red-shifted phycobilisomes isolated from the chlorophyll f-containing cyanobacterium Halomicronema hongdechloris.</title>
        <authorList>
            <person name="Li Y."/>
            <person name="Lin Y."/>
            <person name="Garvey C.J."/>
            <person name="Birch D."/>
            <person name="Corkery R.W."/>
            <person name="Loughlin P.C."/>
            <person name="Scheer H."/>
            <person name="Willows R.D."/>
            <person name="Chen M."/>
        </authorList>
    </citation>
    <scope>NUCLEOTIDE SEQUENCE [LARGE SCALE GENOMIC DNA]</scope>
    <source>
        <strain evidence="1 2">C2206</strain>
    </source>
</reference>
<dbReference type="EMBL" id="CP021983">
    <property type="protein sequence ID" value="ASC71448.1"/>
    <property type="molecule type" value="Genomic_DNA"/>
</dbReference>
<evidence type="ECO:0000313" key="2">
    <source>
        <dbReference type="Proteomes" id="UP000191901"/>
    </source>
</evidence>
<dbReference type="PANTHER" id="PTHR38753">
    <property type="entry name" value="SLR1441 PROTEIN"/>
    <property type="match status" value="1"/>
</dbReference>
<dbReference type="RefSeq" id="WP_080813043.1">
    <property type="nucleotide sequence ID" value="NZ_CP021983.2"/>
</dbReference>
<dbReference type="OrthoDB" id="564864at2"/>
<protein>
    <submittedName>
        <fullName evidence="1">Uncharacterized protein</fullName>
    </submittedName>
</protein>
<proteinExistence type="predicted"/>
<dbReference type="AlphaFoldDB" id="A0A1Z3HMD1"/>
<keyword evidence="2" id="KW-1185">Reference proteome</keyword>
<sequence length="265" mass="30269">MQSQEQLQRRLSAAFDERQAAVLAEVVTEAYSELVKTHDFNELKEIVRELAQAQTRTEQQVDTLALRMDELAQAQTRTEQQVDTLALRMDELAQAQTRTEQRVDTLAVRMDELAQAQTRTEEAVRELAEGQRDLRRQLGGLAMTVGYRLEDDAYKALPALMERDHGVRVQGRLKRGYLNDAQGRSLEVNILGNAIWEGEPATIIGESKSQLSAPEIERFIRRRLQPLQQVLPRVFPVLVTHMVSGPEVDDYARQRGIALYYSYDF</sequence>
<gene>
    <name evidence="1" type="ORF">XM38_024000</name>
</gene>
<evidence type="ECO:0000313" key="1">
    <source>
        <dbReference type="EMBL" id="ASC71448.1"/>
    </source>
</evidence>
<name>A0A1Z3HMD1_9CYAN</name>
<dbReference type="STRING" id="1641165.XM38_22760"/>
<dbReference type="Proteomes" id="UP000191901">
    <property type="component" value="Chromosome"/>
</dbReference>
<dbReference type="PANTHER" id="PTHR38753:SF1">
    <property type="entry name" value="SLR1441 PROTEIN"/>
    <property type="match status" value="1"/>
</dbReference>